<dbReference type="Proteomes" id="UP000288291">
    <property type="component" value="Unassembled WGS sequence"/>
</dbReference>
<dbReference type="RefSeq" id="WP_127796094.1">
    <property type="nucleotide sequence ID" value="NZ_ML136871.1"/>
</dbReference>
<dbReference type="AlphaFoldDB" id="A0A437SXX8"/>
<name>A0A437SXX8_9LACO</name>
<proteinExistence type="predicted"/>
<gene>
    <name evidence="1" type="ORF">EJK17_00395</name>
</gene>
<keyword evidence="2" id="KW-1185">Reference proteome</keyword>
<reference evidence="1 2" key="1">
    <citation type="submission" date="2018-12" db="EMBL/GenBank/DDBJ databases">
        <authorList>
            <person name="Meng J."/>
        </authorList>
    </citation>
    <scope>NUCLEOTIDE SEQUENCE [LARGE SCALE GENOMIC DNA]</scope>
    <source>
        <strain evidence="1 2">HT111-2</strain>
    </source>
</reference>
<comment type="caution">
    <text evidence="1">The sequence shown here is derived from an EMBL/GenBank/DDBJ whole genome shotgun (WGS) entry which is preliminary data.</text>
</comment>
<sequence>MASIFLKGAKNPIQLAEKKDIPQTNLYVGTSDFSGTNWESAGYNYLNKNLTDTKLDPNGNIAFHNFAPWAGTFQKQLFVKAGDIFTLGAYVFSPTNKNDVYFQAYTLDSNGGDGSILHKTINGQVVTLSGHDIIKSSQSELPWSWITITAVANSDHNVKNPFGLRIESANNRTFYIGSMTMVKGTHCPKWIPSIKDYVMRSDYDALSNRLSALESKMGGVKLRYRLYINDYTTFVKEVAV</sequence>
<dbReference type="EMBL" id="RXIA01000001">
    <property type="protein sequence ID" value="RVU71771.1"/>
    <property type="molecule type" value="Genomic_DNA"/>
</dbReference>
<accession>A0A437SXX8</accession>
<evidence type="ECO:0000313" key="2">
    <source>
        <dbReference type="Proteomes" id="UP000288291"/>
    </source>
</evidence>
<protein>
    <submittedName>
        <fullName evidence="1">Uncharacterized protein</fullName>
    </submittedName>
</protein>
<organism evidence="1 2">
    <name type="scientific">Lactobacillus xujianguonis</name>
    <dbReference type="NCBI Taxonomy" id="2495899"/>
    <lineage>
        <taxon>Bacteria</taxon>
        <taxon>Bacillati</taxon>
        <taxon>Bacillota</taxon>
        <taxon>Bacilli</taxon>
        <taxon>Lactobacillales</taxon>
        <taxon>Lactobacillaceae</taxon>
        <taxon>Lactobacillus</taxon>
    </lineage>
</organism>
<evidence type="ECO:0000313" key="1">
    <source>
        <dbReference type="EMBL" id="RVU71771.1"/>
    </source>
</evidence>